<dbReference type="InterPro" id="IPR036624">
    <property type="entry name" value="Hcp1-lik_sf"/>
</dbReference>
<sequence>MFPLAFLRWGLPLLVLIAPLSLTAQSTNMYLDIPGIKGTSTTTGYENLIEIQDFSWNTETTVSDPSTGGPRDASRPSLCTIRLGKQVDISSPYLFKSAVLGEVHLQIKLQQVQLSQSGPSNVFVEYVLDNVIISLYDTGGVGTERGQEVIALSPSRIEMTVNEIDPATGAVGKTHTAYYDFETGNGG</sequence>
<reference evidence="1 2" key="1">
    <citation type="submission" date="2019-04" db="EMBL/GenBank/DDBJ databases">
        <title>Lewinella litorea sp. nov., isolated from a marine sand.</title>
        <authorList>
            <person name="Yoon J.-H."/>
        </authorList>
    </citation>
    <scope>NUCLEOTIDE SEQUENCE [LARGE SCALE GENOMIC DNA]</scope>
    <source>
        <strain evidence="1 2">HSMS-39</strain>
    </source>
</reference>
<gene>
    <name evidence="1" type="ORF">E4021_13470</name>
</gene>
<evidence type="ECO:0000313" key="1">
    <source>
        <dbReference type="EMBL" id="THH37699.1"/>
    </source>
</evidence>
<dbReference type="InterPro" id="IPR053165">
    <property type="entry name" value="HSI-I_assembly_Hcp1"/>
</dbReference>
<keyword evidence="2" id="KW-1185">Reference proteome</keyword>
<dbReference type="PANTHER" id="PTHR36152:SF1">
    <property type="entry name" value="UBIQUITIN-LIKE DOMAIN-CONTAINING PROTEIN"/>
    <property type="match status" value="1"/>
</dbReference>
<organism evidence="1 2">
    <name type="scientific">Neolewinella litorea</name>
    <dbReference type="NCBI Taxonomy" id="2562452"/>
    <lineage>
        <taxon>Bacteria</taxon>
        <taxon>Pseudomonadati</taxon>
        <taxon>Bacteroidota</taxon>
        <taxon>Saprospiria</taxon>
        <taxon>Saprospirales</taxon>
        <taxon>Lewinellaceae</taxon>
        <taxon>Neolewinella</taxon>
    </lineage>
</organism>
<comment type="caution">
    <text evidence="1">The sequence shown here is derived from an EMBL/GenBank/DDBJ whole genome shotgun (WGS) entry which is preliminary data.</text>
</comment>
<dbReference type="Gene3D" id="2.30.110.20">
    <property type="entry name" value="Hcp1-like"/>
    <property type="match status" value="1"/>
</dbReference>
<dbReference type="RefSeq" id="WP_136459892.1">
    <property type="nucleotide sequence ID" value="NZ_SRSF01000006.1"/>
</dbReference>
<name>A0A4S4NDZ0_9BACT</name>
<proteinExistence type="predicted"/>
<dbReference type="AlphaFoldDB" id="A0A4S4NDZ0"/>
<dbReference type="Proteomes" id="UP000308528">
    <property type="component" value="Unassembled WGS sequence"/>
</dbReference>
<dbReference type="InterPro" id="IPR008514">
    <property type="entry name" value="T6SS_Hcp"/>
</dbReference>
<dbReference type="Pfam" id="PF05638">
    <property type="entry name" value="T6SS_HCP"/>
    <property type="match status" value="1"/>
</dbReference>
<evidence type="ECO:0000313" key="2">
    <source>
        <dbReference type="Proteomes" id="UP000308528"/>
    </source>
</evidence>
<accession>A0A4S4NDZ0</accession>
<dbReference type="EMBL" id="SRSF01000006">
    <property type="protein sequence ID" value="THH37699.1"/>
    <property type="molecule type" value="Genomic_DNA"/>
</dbReference>
<dbReference type="SUPFAM" id="SSF141452">
    <property type="entry name" value="Hcp1-like"/>
    <property type="match status" value="1"/>
</dbReference>
<dbReference type="PANTHER" id="PTHR36152">
    <property type="entry name" value="CYTOPLASMIC PROTEIN-RELATED"/>
    <property type="match status" value="1"/>
</dbReference>
<protein>
    <submittedName>
        <fullName evidence="1">Type VI secretion system tube protein Hcp</fullName>
    </submittedName>
</protein>
<dbReference type="OrthoDB" id="5066999at2"/>